<organism evidence="1 2">
    <name type="scientific">Candidatus Nephthysia bennettiae</name>
    <dbReference type="NCBI Taxonomy" id="3127016"/>
    <lineage>
        <taxon>Bacteria</taxon>
        <taxon>Bacillati</taxon>
        <taxon>Candidatus Dormiibacterota</taxon>
        <taxon>Candidatus Dormibacteria</taxon>
        <taxon>Candidatus Dormibacterales</taxon>
        <taxon>Candidatus Dormibacteraceae</taxon>
        <taxon>Candidatus Nephthysia</taxon>
    </lineage>
</organism>
<accession>A0A934KDM3</accession>
<sequence>MNAEPDDVFARIGRANWLGHQGDRAGARAVLMEIWEAIGQDGEALYHCALAHSMADVQDDPREELVWDLRALDAAARITDESVEAAGLPVSARDFYPSLHLNLADVYRRLGAGNEARRQVALGRRTAVALADDGYRQMITAALDRTEREEGMNERGGLSGS</sequence>
<evidence type="ECO:0000313" key="2">
    <source>
        <dbReference type="Proteomes" id="UP000612893"/>
    </source>
</evidence>
<dbReference type="InterPro" id="IPR011990">
    <property type="entry name" value="TPR-like_helical_dom_sf"/>
</dbReference>
<protein>
    <recommendedName>
        <fullName evidence="3">Tetratricopeptide repeat protein</fullName>
    </recommendedName>
</protein>
<evidence type="ECO:0000313" key="1">
    <source>
        <dbReference type="EMBL" id="MBJ7601108.1"/>
    </source>
</evidence>
<dbReference type="AlphaFoldDB" id="A0A934KDM3"/>
<gene>
    <name evidence="1" type="ORF">JF922_23925</name>
</gene>
<dbReference type="Gene3D" id="1.25.40.10">
    <property type="entry name" value="Tetratricopeptide repeat domain"/>
    <property type="match status" value="1"/>
</dbReference>
<name>A0A934KDM3_9BACT</name>
<comment type="caution">
    <text evidence="1">The sequence shown here is derived from an EMBL/GenBank/DDBJ whole genome shotgun (WGS) entry which is preliminary data.</text>
</comment>
<proteinExistence type="predicted"/>
<evidence type="ECO:0008006" key="3">
    <source>
        <dbReference type="Google" id="ProtNLM"/>
    </source>
</evidence>
<reference evidence="1" key="1">
    <citation type="submission" date="2020-10" db="EMBL/GenBank/DDBJ databases">
        <title>Ca. Dormibacterota MAGs.</title>
        <authorList>
            <person name="Montgomery K."/>
        </authorList>
    </citation>
    <scope>NUCLEOTIDE SEQUENCE [LARGE SCALE GENOMIC DNA]</scope>
    <source>
        <strain evidence="1">SC8812_S17_10</strain>
    </source>
</reference>
<dbReference type="RefSeq" id="WP_338205197.1">
    <property type="nucleotide sequence ID" value="NZ_JAEKNR010000234.1"/>
</dbReference>
<dbReference type="EMBL" id="JAEKNR010000234">
    <property type="protein sequence ID" value="MBJ7601108.1"/>
    <property type="molecule type" value="Genomic_DNA"/>
</dbReference>
<dbReference type="SUPFAM" id="SSF48452">
    <property type="entry name" value="TPR-like"/>
    <property type="match status" value="1"/>
</dbReference>
<dbReference type="Proteomes" id="UP000612893">
    <property type="component" value="Unassembled WGS sequence"/>
</dbReference>
<keyword evidence="2" id="KW-1185">Reference proteome</keyword>